<proteinExistence type="predicted"/>
<sequence>MSQNGVVQGEKTQEYVNISRIFDAAPGRFGQIPQGRPNGFHLEPNAACKGKEPLPRVVRPDLFAL</sequence>
<dbReference type="EMBL" id="JACIJI010000001">
    <property type="protein sequence ID" value="MBB5718188.1"/>
    <property type="molecule type" value="Genomic_DNA"/>
</dbReference>
<accession>A0A840YWZ9</accession>
<reference evidence="2 3" key="1">
    <citation type="submission" date="2020-08" db="EMBL/GenBank/DDBJ databases">
        <title>Genomic Encyclopedia of Type Strains, Phase IV (KMG-IV): sequencing the most valuable type-strain genomes for metagenomic binning, comparative biology and taxonomic classification.</title>
        <authorList>
            <person name="Goeker M."/>
        </authorList>
    </citation>
    <scope>NUCLEOTIDE SEQUENCE [LARGE SCALE GENOMIC DNA]</scope>
    <source>
        <strain evidence="2 3">DSM 27203</strain>
    </source>
</reference>
<evidence type="ECO:0000313" key="2">
    <source>
        <dbReference type="EMBL" id="MBB5718188.1"/>
    </source>
</evidence>
<dbReference type="Proteomes" id="UP000554342">
    <property type="component" value="Unassembled WGS sequence"/>
</dbReference>
<comment type="caution">
    <text evidence="2">The sequence shown here is derived from an EMBL/GenBank/DDBJ whole genome shotgun (WGS) entry which is preliminary data.</text>
</comment>
<organism evidence="2 3">
    <name type="scientific">Stakelama sediminis</name>
    <dbReference type="NCBI Taxonomy" id="463200"/>
    <lineage>
        <taxon>Bacteria</taxon>
        <taxon>Pseudomonadati</taxon>
        <taxon>Pseudomonadota</taxon>
        <taxon>Alphaproteobacteria</taxon>
        <taxon>Sphingomonadales</taxon>
        <taxon>Sphingomonadaceae</taxon>
        <taxon>Stakelama</taxon>
    </lineage>
</organism>
<evidence type="ECO:0000313" key="1">
    <source>
        <dbReference type="EMBL" id="MBB5717365.1"/>
    </source>
</evidence>
<dbReference type="RefSeq" id="WP_184001859.1">
    <property type="nucleotide sequence ID" value="NZ_BAABIF010000004.1"/>
</dbReference>
<dbReference type="EMBL" id="JACIJI010000001">
    <property type="protein sequence ID" value="MBB5717365.1"/>
    <property type="molecule type" value="Genomic_DNA"/>
</dbReference>
<evidence type="ECO:0000313" key="3">
    <source>
        <dbReference type="Proteomes" id="UP000554342"/>
    </source>
</evidence>
<protein>
    <submittedName>
        <fullName evidence="2">Uncharacterized protein</fullName>
    </submittedName>
</protein>
<gene>
    <name evidence="1" type="ORF">FHR23_000272</name>
    <name evidence="2" type="ORF">FHR23_001095</name>
</gene>
<keyword evidence="3" id="KW-1185">Reference proteome</keyword>
<name>A0A840YWZ9_9SPHN</name>
<dbReference type="AlphaFoldDB" id="A0A840YWZ9"/>